<comment type="caution">
    <text evidence="2">The sequence shown here is derived from an EMBL/GenBank/DDBJ whole genome shotgun (WGS) entry which is preliminary data.</text>
</comment>
<evidence type="ECO:0000259" key="1">
    <source>
        <dbReference type="Pfam" id="PF00646"/>
    </source>
</evidence>
<reference evidence="2" key="1">
    <citation type="submission" date="2022-11" db="EMBL/GenBank/DDBJ databases">
        <authorList>
            <person name="Kikuchi T."/>
        </authorList>
    </citation>
    <scope>NUCLEOTIDE SEQUENCE</scope>
    <source>
        <strain evidence="2">PS1010</strain>
    </source>
</reference>
<accession>A0A9P1I840</accession>
<dbReference type="EMBL" id="CANHGI010000001">
    <property type="protein sequence ID" value="CAI5440119.1"/>
    <property type="molecule type" value="Genomic_DNA"/>
</dbReference>
<protein>
    <recommendedName>
        <fullName evidence="1">F-box domain-containing protein</fullName>
    </recommendedName>
</protein>
<dbReference type="Pfam" id="PF00646">
    <property type="entry name" value="F-box"/>
    <property type="match status" value="1"/>
</dbReference>
<gene>
    <name evidence="2" type="ORF">CAMP_LOCUS2756</name>
</gene>
<dbReference type="InterPro" id="IPR001810">
    <property type="entry name" value="F-box_dom"/>
</dbReference>
<name>A0A9P1I840_9PELO</name>
<keyword evidence="3" id="KW-1185">Reference proteome</keyword>
<dbReference type="Proteomes" id="UP001152747">
    <property type="component" value="Unassembled WGS sequence"/>
</dbReference>
<sequence length="326" mass="38813">MSSTSKKRRIEEEKDPIVSTSIENDQTSWFDLPLEMRENVIDEMDPNSKCRFTICSKKCEDEVKKSMDYLKSIKITRGFRPEIYIGHDAFGFHYCLEFVEISNLSEPKTYVFYKTTTHPMDLTKKTVIKWVQEVDGKSDHVQSLYLNKYLERYHKSIIRFEFNGYCSKFDQFNFKMLKNLIDIEIRSVNDIIEEGSMDKSQVISANWLKMKEENLDFDDILKFNGVYCKTKCNDFDVEKAREYLKMLKDGRIHRNLNYMHLKTNLDWDDIDLEKVTEGLEVLNYNQGGWNYELYCKFEIELENRINGKNIAYVLFTPQKFVVELKL</sequence>
<evidence type="ECO:0000313" key="3">
    <source>
        <dbReference type="Proteomes" id="UP001152747"/>
    </source>
</evidence>
<evidence type="ECO:0000313" key="2">
    <source>
        <dbReference type="EMBL" id="CAI5440119.1"/>
    </source>
</evidence>
<dbReference type="AlphaFoldDB" id="A0A9P1I840"/>
<proteinExistence type="predicted"/>
<organism evidence="2 3">
    <name type="scientific">Caenorhabditis angaria</name>
    <dbReference type="NCBI Taxonomy" id="860376"/>
    <lineage>
        <taxon>Eukaryota</taxon>
        <taxon>Metazoa</taxon>
        <taxon>Ecdysozoa</taxon>
        <taxon>Nematoda</taxon>
        <taxon>Chromadorea</taxon>
        <taxon>Rhabditida</taxon>
        <taxon>Rhabditina</taxon>
        <taxon>Rhabditomorpha</taxon>
        <taxon>Rhabditoidea</taxon>
        <taxon>Rhabditidae</taxon>
        <taxon>Peloderinae</taxon>
        <taxon>Caenorhabditis</taxon>
    </lineage>
</organism>
<feature type="domain" description="F-box" evidence="1">
    <location>
        <begin position="29"/>
        <end position="66"/>
    </location>
</feature>